<gene>
    <name evidence="1" type="ORF">SAMN02745781_04139</name>
</gene>
<dbReference type="AlphaFoldDB" id="A0A1M5HLV7"/>
<dbReference type="EMBL" id="FQUH01000034">
    <property type="protein sequence ID" value="SHG16933.1"/>
    <property type="molecule type" value="Genomic_DNA"/>
</dbReference>
<evidence type="ECO:0000313" key="1">
    <source>
        <dbReference type="EMBL" id="SHG16933.1"/>
    </source>
</evidence>
<evidence type="ECO:0000313" key="2">
    <source>
        <dbReference type="Proteomes" id="UP000184159"/>
    </source>
</evidence>
<reference evidence="2" key="1">
    <citation type="submission" date="2016-11" db="EMBL/GenBank/DDBJ databases">
        <authorList>
            <person name="Varghese N."/>
            <person name="Submissions S."/>
        </authorList>
    </citation>
    <scope>NUCLEOTIDE SEQUENCE [LARGE SCALE GENOMIC DNA]</scope>
    <source>
        <strain evidence="2">DSM 21264</strain>
    </source>
</reference>
<dbReference type="Proteomes" id="UP000184159">
    <property type="component" value="Unassembled WGS sequence"/>
</dbReference>
<accession>A0A1M5HLV7</accession>
<keyword evidence="2" id="KW-1185">Reference proteome</keyword>
<organism evidence="1 2">
    <name type="scientific">Vibrio gazogenes DSM 21264 = NBRC 103151</name>
    <dbReference type="NCBI Taxonomy" id="1123492"/>
    <lineage>
        <taxon>Bacteria</taxon>
        <taxon>Pseudomonadati</taxon>
        <taxon>Pseudomonadota</taxon>
        <taxon>Gammaproteobacteria</taxon>
        <taxon>Vibrionales</taxon>
        <taxon>Vibrionaceae</taxon>
        <taxon>Vibrio</taxon>
    </lineage>
</organism>
<name>A0A1M5HLV7_VIBGA</name>
<sequence length="42" mass="4660">MLFEKCKPVYVGETGSIATFEMSAIGRPKYSTLWHNGLKIGV</sequence>
<proteinExistence type="predicted"/>
<protein>
    <submittedName>
        <fullName evidence="1">Uncharacterized protein</fullName>
    </submittedName>
</protein>